<dbReference type="PANTHER" id="PTHR47448:SF1">
    <property type="entry name" value="SERINE_THREONINE-PROTEIN KINASE STE7 HOMOLOG"/>
    <property type="match status" value="1"/>
</dbReference>
<feature type="domain" description="Protein kinase" evidence="6">
    <location>
        <begin position="70"/>
        <end position="339"/>
    </location>
</feature>
<dbReference type="GO" id="GO:0004674">
    <property type="term" value="F:protein serine/threonine kinase activity"/>
    <property type="evidence" value="ECO:0007669"/>
    <property type="project" value="UniProtKB-KW"/>
</dbReference>
<dbReference type="PROSITE" id="PS50011">
    <property type="entry name" value="PROTEIN_KINASE_DOM"/>
    <property type="match status" value="1"/>
</dbReference>
<dbReference type="Gene3D" id="1.10.510.10">
    <property type="entry name" value="Transferase(Phosphotransferase) domain 1"/>
    <property type="match status" value="1"/>
</dbReference>
<name>A0A2J6R4B4_HYAVF</name>
<dbReference type="AlphaFoldDB" id="A0A2J6R4B4"/>
<dbReference type="SUPFAM" id="SSF56112">
    <property type="entry name" value="Protein kinase-like (PK-like)"/>
    <property type="match status" value="1"/>
</dbReference>
<dbReference type="GO" id="GO:0004712">
    <property type="term" value="F:protein serine/threonine/tyrosine kinase activity"/>
    <property type="evidence" value="ECO:0007669"/>
    <property type="project" value="UniProtKB-ARBA"/>
</dbReference>
<dbReference type="Proteomes" id="UP000235786">
    <property type="component" value="Unassembled WGS sequence"/>
</dbReference>
<keyword evidence="8" id="KW-1185">Reference proteome</keyword>
<reference evidence="7 8" key="1">
    <citation type="submission" date="2016-04" db="EMBL/GenBank/DDBJ databases">
        <title>A degradative enzymes factory behind the ericoid mycorrhizal symbiosis.</title>
        <authorList>
            <consortium name="DOE Joint Genome Institute"/>
            <person name="Martino E."/>
            <person name="Morin E."/>
            <person name="Grelet G."/>
            <person name="Kuo A."/>
            <person name="Kohler A."/>
            <person name="Daghino S."/>
            <person name="Barry K."/>
            <person name="Choi C."/>
            <person name="Cichocki N."/>
            <person name="Clum A."/>
            <person name="Copeland A."/>
            <person name="Hainaut M."/>
            <person name="Haridas S."/>
            <person name="Labutti K."/>
            <person name="Lindquist E."/>
            <person name="Lipzen A."/>
            <person name="Khouja H.-R."/>
            <person name="Murat C."/>
            <person name="Ohm R."/>
            <person name="Olson A."/>
            <person name="Spatafora J."/>
            <person name="Veneault-Fourrey C."/>
            <person name="Henrissat B."/>
            <person name="Grigoriev I."/>
            <person name="Martin F."/>
            <person name="Perotto S."/>
        </authorList>
    </citation>
    <scope>NUCLEOTIDE SEQUENCE [LARGE SCALE GENOMIC DNA]</scope>
    <source>
        <strain evidence="7 8">F</strain>
    </source>
</reference>
<evidence type="ECO:0000259" key="6">
    <source>
        <dbReference type="PROSITE" id="PS50011"/>
    </source>
</evidence>
<protein>
    <submittedName>
        <fullName evidence="7">Kinase-like protein</fullName>
    </submittedName>
</protein>
<dbReference type="Pfam" id="PF00069">
    <property type="entry name" value="Pkinase"/>
    <property type="match status" value="1"/>
</dbReference>
<dbReference type="InterPro" id="IPR000719">
    <property type="entry name" value="Prot_kinase_dom"/>
</dbReference>
<dbReference type="Gene3D" id="3.30.200.20">
    <property type="entry name" value="Phosphorylase Kinase, domain 1"/>
    <property type="match status" value="1"/>
</dbReference>
<accession>A0A2J6R4B4</accession>
<dbReference type="PANTHER" id="PTHR47448">
    <property type="entry name" value="DUAL SPECIFICITY MITOGEN-ACTIVATED PROTEIN KINASE KINASE DSOR1-LIKE PROTEIN"/>
    <property type="match status" value="1"/>
</dbReference>
<sequence length="390" mass="43864">MPDRLEIRTLKRENAKFLSLAPEVKHEDEPAAEVTRRSPSSSVKEQLDSLEVLVDFKLDLMPEDFELKDLVIMEHFPDSMSGQVSLAQHAASGVLMARRVIDVSHNSKNHDAIKKELQIMRDCSSQFLVQCYGAFYDRNFTEGKISICMELMDLGSLAYISRNCGPVRIDVLGKIAEAVLGAITYLYSNFKIMHRNLKPSKILLNSLGQIKLSDFRASGELINSIAETVVWSKTCYMAPERILGESYTIKSEVWSFGLTIIELAIGKFPYHFAPDPDDITGEGVKIHDVLERITRDPAPRLPESDAFPDILHQMIEKCMQSDPANRSNPVELYDEDRFIQAGKRTPVDLTAWLASSHIAAAIASAIASAFRRLLSPSHNTRYRVRHDNSL</sequence>
<dbReference type="InterPro" id="IPR050915">
    <property type="entry name" value="MAP_kinase_kinase"/>
</dbReference>
<keyword evidence="1" id="KW-0723">Serine/threonine-protein kinase</keyword>
<keyword evidence="4 7" id="KW-0418">Kinase</keyword>
<gene>
    <name evidence="7" type="ORF">L207DRAFT_557922</name>
</gene>
<proteinExistence type="predicted"/>
<keyword evidence="3" id="KW-0547">Nucleotide-binding</keyword>
<dbReference type="InterPro" id="IPR011009">
    <property type="entry name" value="Kinase-like_dom_sf"/>
</dbReference>
<evidence type="ECO:0000256" key="1">
    <source>
        <dbReference type="ARBA" id="ARBA00022527"/>
    </source>
</evidence>
<dbReference type="EMBL" id="KZ613956">
    <property type="protein sequence ID" value="PMD33367.1"/>
    <property type="molecule type" value="Genomic_DNA"/>
</dbReference>
<dbReference type="GO" id="GO:0007165">
    <property type="term" value="P:signal transduction"/>
    <property type="evidence" value="ECO:0007669"/>
    <property type="project" value="UniProtKB-ARBA"/>
</dbReference>
<evidence type="ECO:0000256" key="4">
    <source>
        <dbReference type="ARBA" id="ARBA00022777"/>
    </source>
</evidence>
<evidence type="ECO:0000313" key="8">
    <source>
        <dbReference type="Proteomes" id="UP000235786"/>
    </source>
</evidence>
<evidence type="ECO:0000256" key="5">
    <source>
        <dbReference type="ARBA" id="ARBA00022840"/>
    </source>
</evidence>
<evidence type="ECO:0000313" key="7">
    <source>
        <dbReference type="EMBL" id="PMD33367.1"/>
    </source>
</evidence>
<evidence type="ECO:0000256" key="2">
    <source>
        <dbReference type="ARBA" id="ARBA00022679"/>
    </source>
</evidence>
<dbReference type="STRING" id="1149755.A0A2J6R4B4"/>
<organism evidence="7 8">
    <name type="scientific">Hyaloscypha variabilis (strain UAMH 11265 / GT02V1 / F)</name>
    <name type="common">Meliniomyces variabilis</name>
    <dbReference type="NCBI Taxonomy" id="1149755"/>
    <lineage>
        <taxon>Eukaryota</taxon>
        <taxon>Fungi</taxon>
        <taxon>Dikarya</taxon>
        <taxon>Ascomycota</taxon>
        <taxon>Pezizomycotina</taxon>
        <taxon>Leotiomycetes</taxon>
        <taxon>Helotiales</taxon>
        <taxon>Hyaloscyphaceae</taxon>
        <taxon>Hyaloscypha</taxon>
        <taxon>Hyaloscypha variabilis</taxon>
    </lineage>
</organism>
<keyword evidence="2" id="KW-0808">Transferase</keyword>
<dbReference type="GO" id="GO:0005524">
    <property type="term" value="F:ATP binding"/>
    <property type="evidence" value="ECO:0007669"/>
    <property type="project" value="UniProtKB-KW"/>
</dbReference>
<dbReference type="OrthoDB" id="10252354at2759"/>
<evidence type="ECO:0000256" key="3">
    <source>
        <dbReference type="ARBA" id="ARBA00022741"/>
    </source>
</evidence>
<keyword evidence="5" id="KW-0067">ATP-binding</keyword>